<comment type="caution">
    <text evidence="7">The sequence shown here is derived from an EMBL/GenBank/DDBJ whole genome shotgun (WGS) entry which is preliminary data.</text>
</comment>
<dbReference type="GO" id="GO:0015631">
    <property type="term" value="F:tubulin binding"/>
    <property type="evidence" value="ECO:0007669"/>
    <property type="project" value="TreeGrafter"/>
</dbReference>
<feature type="domain" description="ATP-grasp" evidence="6">
    <location>
        <begin position="39"/>
        <end position="279"/>
    </location>
</feature>
<proteinExistence type="predicted"/>
<dbReference type="Proteomes" id="UP001497525">
    <property type="component" value="Unassembled WGS sequence"/>
</dbReference>
<dbReference type="SUPFAM" id="SSF56059">
    <property type="entry name" value="Glutathione synthetase ATP-binding domain-like"/>
    <property type="match status" value="1"/>
</dbReference>
<dbReference type="PROSITE" id="PS51221">
    <property type="entry name" value="TTL"/>
    <property type="match status" value="1"/>
</dbReference>
<dbReference type="Gene3D" id="3.30.470.20">
    <property type="entry name" value="ATP-grasp fold, B domain"/>
    <property type="match status" value="1"/>
</dbReference>
<evidence type="ECO:0000256" key="1">
    <source>
        <dbReference type="ARBA" id="ARBA00022598"/>
    </source>
</evidence>
<dbReference type="GO" id="GO:0036064">
    <property type="term" value="C:ciliary basal body"/>
    <property type="evidence" value="ECO:0007669"/>
    <property type="project" value="TreeGrafter"/>
</dbReference>
<name>A0AAV2TZL9_CALDB</name>
<evidence type="ECO:0000313" key="8">
    <source>
        <dbReference type="Proteomes" id="UP001497525"/>
    </source>
</evidence>
<dbReference type="GO" id="GO:0070740">
    <property type="term" value="F:tubulin-glutamic acid ligase activity"/>
    <property type="evidence" value="ECO:0007669"/>
    <property type="project" value="TreeGrafter"/>
</dbReference>
<sequence length="588" mass="66430">MASTDFSREENKFLAVYCHNARVSKEVWQKKDWRKENCVGSLSGFTLPLIDNSSTSTRITAVNSEGDTTNIWIVKPADQSRGRGIYLFNRLDEFEYVTKSVVQKYITNPLLVEGYKFDLRLYAVVPSYGPFIIYICSDGLVRFATEPFDLNNLKNLYSHLTNASINVSGPGYLVNKPGIGRGCKWNIRQLRQWFQKNALNDRVMWTQIQALIILTLLSQANSISKVANAYELFGFDILIDQQMRPWLIEVNANPALSTDCMVDEMVKKPLVNSVLEMLRLSEPPVGHRSLICLNKQDSRSCKPAKPGFTSNKHLTTTGDRSWRGSIAPDGYSNSLQRLSLQTTATTVTMNTDPQAPLNIMDMGSSCDESASVLSNGTSALRNSSPLSSVCTHRLDRKCARSNTLRPSEGSGSLSQFRSMLLTRPRTDQKRKMKPCPLYGPGSEMLIPELIILAKRYPDVTDSYSDPNQSVRSESLSISSRGRSLRSFRKEDHIKEDSTDKFPLTTEEQDVLTGRYLIPHSFGQLKLAFPFNLVTRIACAKEKSHYPDSKMVVRALSQLVQHRMRELKRGHEIKDLKIIDTPDIWTEMK</sequence>
<protein>
    <recommendedName>
        <fullName evidence="6">ATP-grasp domain-containing protein</fullName>
    </recommendedName>
</protein>
<dbReference type="PROSITE" id="PS50975">
    <property type="entry name" value="ATP_GRASP"/>
    <property type="match status" value="1"/>
</dbReference>
<feature type="region of interest" description="Disordered" evidence="5">
    <location>
        <begin position="302"/>
        <end position="321"/>
    </location>
</feature>
<keyword evidence="3 4" id="KW-0067">ATP-binding</keyword>
<evidence type="ECO:0000256" key="2">
    <source>
        <dbReference type="ARBA" id="ARBA00022741"/>
    </source>
</evidence>
<dbReference type="GO" id="GO:0046872">
    <property type="term" value="F:metal ion binding"/>
    <property type="evidence" value="ECO:0007669"/>
    <property type="project" value="InterPro"/>
</dbReference>
<evidence type="ECO:0000256" key="5">
    <source>
        <dbReference type="SAM" id="MobiDB-lite"/>
    </source>
</evidence>
<dbReference type="AlphaFoldDB" id="A0AAV2TZL9"/>
<feature type="compositionally biased region" description="Polar residues" evidence="5">
    <location>
        <begin position="308"/>
        <end position="319"/>
    </location>
</feature>
<gene>
    <name evidence="7" type="ORF">CDAUBV1_LOCUS15670</name>
</gene>
<accession>A0AAV2TZL9</accession>
<evidence type="ECO:0000256" key="3">
    <source>
        <dbReference type="ARBA" id="ARBA00022840"/>
    </source>
</evidence>
<dbReference type="Pfam" id="PF03133">
    <property type="entry name" value="TTL"/>
    <property type="match status" value="1"/>
</dbReference>
<dbReference type="GO" id="GO:0000226">
    <property type="term" value="P:microtubule cytoskeleton organization"/>
    <property type="evidence" value="ECO:0007669"/>
    <property type="project" value="TreeGrafter"/>
</dbReference>
<evidence type="ECO:0000259" key="6">
    <source>
        <dbReference type="PROSITE" id="PS50975"/>
    </source>
</evidence>
<dbReference type="GO" id="GO:0005524">
    <property type="term" value="F:ATP binding"/>
    <property type="evidence" value="ECO:0007669"/>
    <property type="project" value="UniProtKB-UniRule"/>
</dbReference>
<dbReference type="PANTHER" id="PTHR12241:SF118">
    <property type="entry name" value="TUBULIN POLYGLUTAMYLASE TTLL2-RELATED"/>
    <property type="match status" value="1"/>
</dbReference>
<organism evidence="7 8">
    <name type="scientific">Calicophoron daubneyi</name>
    <name type="common">Rumen fluke</name>
    <name type="synonym">Paramphistomum daubneyi</name>
    <dbReference type="NCBI Taxonomy" id="300641"/>
    <lineage>
        <taxon>Eukaryota</taxon>
        <taxon>Metazoa</taxon>
        <taxon>Spiralia</taxon>
        <taxon>Lophotrochozoa</taxon>
        <taxon>Platyhelminthes</taxon>
        <taxon>Trematoda</taxon>
        <taxon>Digenea</taxon>
        <taxon>Plagiorchiida</taxon>
        <taxon>Pronocephalata</taxon>
        <taxon>Paramphistomoidea</taxon>
        <taxon>Paramphistomidae</taxon>
        <taxon>Calicophoron</taxon>
    </lineage>
</organism>
<evidence type="ECO:0000313" key="7">
    <source>
        <dbReference type="EMBL" id="CAL5140340.1"/>
    </source>
</evidence>
<dbReference type="EMBL" id="CAXLJL010000711">
    <property type="protein sequence ID" value="CAL5140340.1"/>
    <property type="molecule type" value="Genomic_DNA"/>
</dbReference>
<dbReference type="InterPro" id="IPR011761">
    <property type="entry name" value="ATP-grasp"/>
</dbReference>
<keyword evidence="1" id="KW-0436">Ligase</keyword>
<dbReference type="PANTHER" id="PTHR12241">
    <property type="entry name" value="TUBULIN POLYGLUTAMYLASE"/>
    <property type="match status" value="1"/>
</dbReference>
<reference evidence="7" key="1">
    <citation type="submission" date="2024-06" db="EMBL/GenBank/DDBJ databases">
        <authorList>
            <person name="Liu X."/>
            <person name="Lenzi L."/>
            <person name="Haldenby T S."/>
            <person name="Uol C."/>
        </authorList>
    </citation>
    <scope>NUCLEOTIDE SEQUENCE</scope>
</reference>
<keyword evidence="2 4" id="KW-0547">Nucleotide-binding</keyword>
<evidence type="ECO:0000256" key="4">
    <source>
        <dbReference type="PROSITE-ProRule" id="PRU00409"/>
    </source>
</evidence>
<dbReference type="InterPro" id="IPR004344">
    <property type="entry name" value="TTL/TTLL_fam"/>
</dbReference>